<dbReference type="EMBL" id="FTPD01000001">
    <property type="protein sequence ID" value="SIT52969.1"/>
    <property type="molecule type" value="Genomic_DNA"/>
</dbReference>
<sequence>MKYVFQGAEYTSVAENFFQKQSTNKYVGDVVMIKVDPDNPAISVLYS</sequence>
<dbReference type="STRING" id="1631249.BQ8794_10339"/>
<dbReference type="Proteomes" id="UP000188388">
    <property type="component" value="Unassembled WGS sequence"/>
</dbReference>
<dbReference type="AlphaFoldDB" id="A0A1R3UZB1"/>
<accession>A0A1R3UZB1</accession>
<dbReference type="InterPro" id="IPR021994">
    <property type="entry name" value="DUF3592"/>
</dbReference>
<organism evidence="2 3">
    <name type="scientific">Mesorhizobium prunaredense</name>
    <dbReference type="NCBI Taxonomy" id="1631249"/>
    <lineage>
        <taxon>Bacteria</taxon>
        <taxon>Pseudomonadati</taxon>
        <taxon>Pseudomonadota</taxon>
        <taxon>Alphaproteobacteria</taxon>
        <taxon>Hyphomicrobiales</taxon>
        <taxon>Phyllobacteriaceae</taxon>
        <taxon>Mesorhizobium</taxon>
    </lineage>
</organism>
<dbReference type="Pfam" id="PF12158">
    <property type="entry name" value="DUF3592"/>
    <property type="match status" value="1"/>
</dbReference>
<evidence type="ECO:0000313" key="2">
    <source>
        <dbReference type="EMBL" id="SIT52969.1"/>
    </source>
</evidence>
<evidence type="ECO:0000259" key="1">
    <source>
        <dbReference type="Pfam" id="PF12158"/>
    </source>
</evidence>
<reference evidence="3" key="1">
    <citation type="submission" date="2017-01" db="EMBL/GenBank/DDBJ databases">
        <authorList>
            <person name="Brunel B."/>
        </authorList>
    </citation>
    <scope>NUCLEOTIDE SEQUENCE [LARGE SCALE GENOMIC DNA]</scope>
</reference>
<protein>
    <recommendedName>
        <fullName evidence="1">DUF3592 domain-containing protein</fullName>
    </recommendedName>
</protein>
<evidence type="ECO:0000313" key="3">
    <source>
        <dbReference type="Proteomes" id="UP000188388"/>
    </source>
</evidence>
<gene>
    <name evidence="2" type="ORF">BQ8794_10339</name>
</gene>
<feature type="domain" description="DUF3592" evidence="1">
    <location>
        <begin position="3"/>
        <end position="46"/>
    </location>
</feature>
<proteinExistence type="predicted"/>
<keyword evidence="3" id="KW-1185">Reference proteome</keyword>
<name>A0A1R3UZB1_9HYPH</name>